<reference evidence="3" key="2">
    <citation type="journal article" date="2021" name="Genome Biol. Evol.">
        <title>Developing a high-quality reference genome for a parasitic bivalve with doubly uniparental inheritance (Bivalvia: Unionida).</title>
        <authorList>
            <person name="Smith C.H."/>
        </authorList>
    </citation>
    <scope>NUCLEOTIDE SEQUENCE</scope>
    <source>
        <strain evidence="3">CHS0354</strain>
        <tissue evidence="3">Mantle</tissue>
    </source>
</reference>
<evidence type="ECO:0000256" key="1">
    <source>
        <dbReference type="SAM" id="MobiDB-lite"/>
    </source>
</evidence>
<evidence type="ECO:0000256" key="2">
    <source>
        <dbReference type="SAM" id="Phobius"/>
    </source>
</evidence>
<dbReference type="AlphaFoldDB" id="A0AAE0WE59"/>
<name>A0AAE0WE59_9BIVA</name>
<organism evidence="3 4">
    <name type="scientific">Potamilus streckersoni</name>
    <dbReference type="NCBI Taxonomy" id="2493646"/>
    <lineage>
        <taxon>Eukaryota</taxon>
        <taxon>Metazoa</taxon>
        <taxon>Spiralia</taxon>
        <taxon>Lophotrochozoa</taxon>
        <taxon>Mollusca</taxon>
        <taxon>Bivalvia</taxon>
        <taxon>Autobranchia</taxon>
        <taxon>Heteroconchia</taxon>
        <taxon>Palaeoheterodonta</taxon>
        <taxon>Unionida</taxon>
        <taxon>Unionoidea</taxon>
        <taxon>Unionidae</taxon>
        <taxon>Ambleminae</taxon>
        <taxon>Lampsilini</taxon>
        <taxon>Potamilus</taxon>
    </lineage>
</organism>
<feature type="region of interest" description="Disordered" evidence="1">
    <location>
        <begin position="1"/>
        <end position="22"/>
    </location>
</feature>
<keyword evidence="2" id="KW-1133">Transmembrane helix</keyword>
<proteinExistence type="predicted"/>
<protein>
    <submittedName>
        <fullName evidence="3">Uncharacterized protein</fullName>
    </submittedName>
</protein>
<feature type="transmembrane region" description="Helical" evidence="2">
    <location>
        <begin position="90"/>
        <end position="111"/>
    </location>
</feature>
<dbReference type="EMBL" id="JAEAOA010000570">
    <property type="protein sequence ID" value="KAK3610874.1"/>
    <property type="molecule type" value="Genomic_DNA"/>
</dbReference>
<gene>
    <name evidence="3" type="ORF">CHS0354_008734</name>
</gene>
<comment type="caution">
    <text evidence="3">The sequence shown here is derived from an EMBL/GenBank/DDBJ whole genome shotgun (WGS) entry which is preliminary data.</text>
</comment>
<feature type="compositionally biased region" description="Low complexity" evidence="1">
    <location>
        <begin position="9"/>
        <end position="22"/>
    </location>
</feature>
<keyword evidence="2" id="KW-0472">Membrane</keyword>
<accession>A0AAE0WE59</accession>
<keyword evidence="2" id="KW-0812">Transmembrane</keyword>
<reference evidence="3" key="1">
    <citation type="journal article" date="2021" name="Genome Biol. Evol.">
        <title>A High-Quality Reference Genome for a Parasitic Bivalve with Doubly Uniparental Inheritance (Bivalvia: Unionida).</title>
        <authorList>
            <person name="Smith C.H."/>
        </authorList>
    </citation>
    <scope>NUCLEOTIDE SEQUENCE</scope>
    <source>
        <strain evidence="3">CHS0354</strain>
    </source>
</reference>
<evidence type="ECO:0000313" key="3">
    <source>
        <dbReference type="EMBL" id="KAK3610874.1"/>
    </source>
</evidence>
<reference evidence="3" key="3">
    <citation type="submission" date="2023-05" db="EMBL/GenBank/DDBJ databases">
        <authorList>
            <person name="Smith C.H."/>
        </authorList>
    </citation>
    <scope>NUCLEOTIDE SEQUENCE</scope>
    <source>
        <strain evidence="3">CHS0354</strain>
        <tissue evidence="3">Mantle</tissue>
    </source>
</reference>
<evidence type="ECO:0000313" key="4">
    <source>
        <dbReference type="Proteomes" id="UP001195483"/>
    </source>
</evidence>
<sequence length="136" mass="14273">MGKTAAPMTNGSTTSITSINNKPPKSSITTIYSTSTTQPTTSTSLTSTTNSTSTWTLATSRTKPGTAIANIAKGAISPSSMAVFPMAGRIGLGIRAVLVLAGVVLVIKKYLQVSKHEFNKRDVLVYKLFLPQPPEG</sequence>
<dbReference type="Proteomes" id="UP001195483">
    <property type="component" value="Unassembled WGS sequence"/>
</dbReference>
<keyword evidence="4" id="KW-1185">Reference proteome</keyword>